<evidence type="ECO:0000256" key="3">
    <source>
        <dbReference type="PROSITE-ProRule" id="PRU00221"/>
    </source>
</evidence>
<keyword evidence="2" id="KW-0677">Repeat</keyword>
<dbReference type="InterPro" id="IPR015943">
    <property type="entry name" value="WD40/YVTN_repeat-like_dom_sf"/>
</dbReference>
<sequence length="401" mass="42814">MPMRLEPACRLTGHEACVVRGTFNSHGKLATASADSSAKIWDLSEGRLVSTLGGVHTHPLTDCAWHGSGNWLVTACEGGALRLWDIRTGVPVGSAKCDDPTYCVSLGNSPNSCSLATGDSRGVLHLWDVRQFASLSSHYPSDHNKPHIDAVASHAPLASVEHAQDDSVIVTAGLDGAVRLWSSWSADCLRTLGAGASGTECMGATIATSDIRDKSASVYVAGLYSDGLARVWDLRSNRSMRWLHGIEQPGMRASNEVAASSRSQSVQSSPESTSTKAPSTGEEEKIKNLCRPCISMWRAGRELDIPLLYIPGMDRRLYAVDLLSGRLIAKSPVGHTCPISSICCCSTGEVLVSTGYSRDASAMVWRVWGDGTVGSLDEEVDELPEEAFHEVPPQIAGLKVL</sequence>
<keyword evidence="6" id="KW-1185">Reference proteome</keyword>
<dbReference type="PANTHER" id="PTHR44019:SF8">
    <property type="entry name" value="POC1 CENTRIOLAR PROTEIN HOMOLOG"/>
    <property type="match status" value="1"/>
</dbReference>
<name>A0A7J6PQE7_PEROL</name>
<dbReference type="InterPro" id="IPR019775">
    <property type="entry name" value="WD40_repeat_CS"/>
</dbReference>
<evidence type="ECO:0000256" key="4">
    <source>
        <dbReference type="SAM" id="MobiDB-lite"/>
    </source>
</evidence>
<protein>
    <submittedName>
        <fullName evidence="5">Uncharacterized protein</fullName>
    </submittedName>
</protein>
<dbReference type="PROSITE" id="PS00678">
    <property type="entry name" value="WD_REPEATS_1"/>
    <property type="match status" value="1"/>
</dbReference>
<feature type="repeat" description="WD" evidence="3">
    <location>
        <begin position="56"/>
        <end position="94"/>
    </location>
</feature>
<dbReference type="PROSITE" id="PS50082">
    <property type="entry name" value="WD_REPEATS_2"/>
    <property type="match status" value="3"/>
</dbReference>
<dbReference type="Gene3D" id="2.130.10.10">
    <property type="entry name" value="YVTN repeat-like/Quinoprotein amine dehydrogenase"/>
    <property type="match status" value="2"/>
</dbReference>
<evidence type="ECO:0000256" key="2">
    <source>
        <dbReference type="ARBA" id="ARBA00022737"/>
    </source>
</evidence>
<dbReference type="SUPFAM" id="SSF50978">
    <property type="entry name" value="WD40 repeat-like"/>
    <property type="match status" value="1"/>
</dbReference>
<dbReference type="PROSITE" id="PS50294">
    <property type="entry name" value="WD_REPEATS_REGION"/>
    <property type="match status" value="1"/>
</dbReference>
<dbReference type="Pfam" id="PF00400">
    <property type="entry name" value="WD40"/>
    <property type="match status" value="4"/>
</dbReference>
<dbReference type="PANTHER" id="PTHR44019">
    <property type="entry name" value="WD REPEAT-CONTAINING PROTEIN 55"/>
    <property type="match status" value="1"/>
</dbReference>
<dbReference type="OMA" id="DCAWHGS"/>
<evidence type="ECO:0000313" key="6">
    <source>
        <dbReference type="Proteomes" id="UP000553632"/>
    </source>
</evidence>
<dbReference type="Proteomes" id="UP000553632">
    <property type="component" value="Unassembled WGS sequence"/>
</dbReference>
<proteinExistence type="predicted"/>
<dbReference type="InterPro" id="IPR036322">
    <property type="entry name" value="WD40_repeat_dom_sf"/>
</dbReference>
<dbReference type="EMBL" id="JABANO010038551">
    <property type="protein sequence ID" value="KAF4698364.1"/>
    <property type="molecule type" value="Genomic_DNA"/>
</dbReference>
<feature type="compositionally biased region" description="Low complexity" evidence="4">
    <location>
        <begin position="256"/>
        <end position="275"/>
    </location>
</feature>
<gene>
    <name evidence="5" type="ORF">FOZ63_025714</name>
</gene>
<dbReference type="AlphaFoldDB" id="A0A7J6PQE7"/>
<comment type="caution">
    <text evidence="5">The sequence shown here is derived from an EMBL/GenBank/DDBJ whole genome shotgun (WGS) entry which is preliminary data.</text>
</comment>
<feature type="repeat" description="WD" evidence="3">
    <location>
        <begin position="11"/>
        <end position="51"/>
    </location>
</feature>
<reference evidence="5 6" key="1">
    <citation type="submission" date="2020-04" db="EMBL/GenBank/DDBJ databases">
        <title>Perkinsus olseni comparative genomics.</title>
        <authorList>
            <person name="Bogema D.R."/>
        </authorList>
    </citation>
    <scope>NUCLEOTIDE SEQUENCE [LARGE SCALE GENOMIC DNA]</scope>
    <source>
        <strain evidence="5 6">ATCC PRA-207</strain>
    </source>
</reference>
<dbReference type="InterPro" id="IPR050505">
    <property type="entry name" value="WDR55/POC1"/>
</dbReference>
<organism evidence="5 6">
    <name type="scientific">Perkinsus olseni</name>
    <name type="common">Perkinsus atlanticus</name>
    <dbReference type="NCBI Taxonomy" id="32597"/>
    <lineage>
        <taxon>Eukaryota</taxon>
        <taxon>Sar</taxon>
        <taxon>Alveolata</taxon>
        <taxon>Perkinsozoa</taxon>
        <taxon>Perkinsea</taxon>
        <taxon>Perkinsida</taxon>
        <taxon>Perkinsidae</taxon>
        <taxon>Perkinsus</taxon>
    </lineage>
</organism>
<dbReference type="SMART" id="SM00320">
    <property type="entry name" value="WD40"/>
    <property type="match status" value="6"/>
</dbReference>
<accession>A0A7J6PQE7</accession>
<keyword evidence="1 3" id="KW-0853">WD repeat</keyword>
<feature type="region of interest" description="Disordered" evidence="4">
    <location>
        <begin position="253"/>
        <end position="283"/>
    </location>
</feature>
<evidence type="ECO:0000256" key="1">
    <source>
        <dbReference type="ARBA" id="ARBA00022574"/>
    </source>
</evidence>
<feature type="repeat" description="WD" evidence="3">
    <location>
        <begin position="150"/>
        <end position="191"/>
    </location>
</feature>
<dbReference type="InterPro" id="IPR001680">
    <property type="entry name" value="WD40_rpt"/>
</dbReference>
<evidence type="ECO:0000313" key="5">
    <source>
        <dbReference type="EMBL" id="KAF4698364.1"/>
    </source>
</evidence>